<dbReference type="AlphaFoldDB" id="M7X836"/>
<dbReference type="InParanoid" id="M7X836"/>
<name>M7X836_9BACT</name>
<gene>
    <name evidence="1" type="ORF">C943_03111</name>
</gene>
<dbReference type="EMBL" id="AMZY02000032">
    <property type="protein sequence ID" value="EMS30868.1"/>
    <property type="molecule type" value="Genomic_DNA"/>
</dbReference>
<protein>
    <submittedName>
        <fullName evidence="1">Uncharacterized protein</fullName>
    </submittedName>
</protein>
<dbReference type="STRING" id="1239962.C943_03111"/>
<comment type="caution">
    <text evidence="1">The sequence shown here is derived from an EMBL/GenBank/DDBJ whole genome shotgun (WGS) entry which is preliminary data.</text>
</comment>
<dbReference type="eggNOG" id="COG3210">
    <property type="taxonomic scope" value="Bacteria"/>
</dbReference>
<evidence type="ECO:0000313" key="1">
    <source>
        <dbReference type="EMBL" id="EMS30868.1"/>
    </source>
</evidence>
<sequence>MNISGNLTQTAEVTANIVVNGGELKVQGNLLLPSGRSSAKTIMNVDIRNGGSFEVTGVTDAFGTITGGKLDVKNDATLNLTGDADAQSSLLVKSFEFGQRSTINIADGGGLIVEGLTDYTGNNSSINVNGFFRTGGVLIRGGAGNQLNTFGNAEVVIDNDLDVRGNSEITFGGNSLVDIGGDVRVEGGSVVTATNTAQIFVCGSYPDPSDSKSGAVELIDGQFNSSCRILPVDFAGFDAKFDGQTNAVNLTWSTAKEWNNSHFEIERSIGGIADFKKIGEVAGKGWSDDLSNYAHVDNTLPNGKAIAYYRIRQVDFDGKSSISKVISIQTQVVNETKSAWQAYPNPVRDNQINIKLLDYSAFSGENIQARIVHANMMVASQELGSVEELNAFLQQQISRIPKGVFVIEIKWADKIEHLKMLKAL</sequence>
<accession>M7X836</accession>
<reference evidence="1" key="1">
    <citation type="submission" date="2013-01" db="EMBL/GenBank/DDBJ databases">
        <title>Genome assembly of Mariniradius saccharolyticus AK6.</title>
        <authorList>
            <person name="Vaidya B."/>
            <person name="Khatri I."/>
            <person name="Tanuku N.R.S."/>
            <person name="Subramanian S."/>
            <person name="Pinnaka A."/>
        </authorList>
    </citation>
    <scope>NUCLEOTIDE SEQUENCE [LARGE SCALE GENOMIC DNA]</scope>
    <source>
        <strain evidence="1">AK6</strain>
    </source>
</reference>
<organism evidence="1 2">
    <name type="scientific">Mariniradius saccharolyticus AK6</name>
    <dbReference type="NCBI Taxonomy" id="1239962"/>
    <lineage>
        <taxon>Bacteria</taxon>
        <taxon>Pseudomonadati</taxon>
        <taxon>Bacteroidota</taxon>
        <taxon>Cytophagia</taxon>
        <taxon>Cytophagales</taxon>
        <taxon>Cyclobacteriaceae</taxon>
        <taxon>Mariniradius</taxon>
    </lineage>
</organism>
<dbReference type="Gene3D" id="2.60.40.10">
    <property type="entry name" value="Immunoglobulins"/>
    <property type="match status" value="1"/>
</dbReference>
<proteinExistence type="predicted"/>
<dbReference type="InterPro" id="IPR013783">
    <property type="entry name" value="Ig-like_fold"/>
</dbReference>
<keyword evidence="2" id="KW-1185">Reference proteome</keyword>
<dbReference type="Proteomes" id="UP000010953">
    <property type="component" value="Unassembled WGS sequence"/>
</dbReference>
<evidence type="ECO:0000313" key="2">
    <source>
        <dbReference type="Proteomes" id="UP000010953"/>
    </source>
</evidence>